<name>A0ACC3NIC2_9PEZI</name>
<dbReference type="EMBL" id="JAUTXU010000045">
    <property type="protein sequence ID" value="KAK3715986.1"/>
    <property type="molecule type" value="Genomic_DNA"/>
</dbReference>
<accession>A0ACC3NIC2</accession>
<proteinExistence type="predicted"/>
<protein>
    <submittedName>
        <fullName evidence="1">Uncharacterized protein</fullName>
    </submittedName>
</protein>
<organism evidence="1 2">
    <name type="scientific">Vermiconidia calcicola</name>
    <dbReference type="NCBI Taxonomy" id="1690605"/>
    <lineage>
        <taxon>Eukaryota</taxon>
        <taxon>Fungi</taxon>
        <taxon>Dikarya</taxon>
        <taxon>Ascomycota</taxon>
        <taxon>Pezizomycotina</taxon>
        <taxon>Dothideomycetes</taxon>
        <taxon>Dothideomycetidae</taxon>
        <taxon>Mycosphaerellales</taxon>
        <taxon>Extremaceae</taxon>
        <taxon>Vermiconidia</taxon>
    </lineage>
</organism>
<evidence type="ECO:0000313" key="1">
    <source>
        <dbReference type="EMBL" id="KAK3715986.1"/>
    </source>
</evidence>
<keyword evidence="2" id="KW-1185">Reference proteome</keyword>
<reference evidence="1" key="1">
    <citation type="submission" date="2023-07" db="EMBL/GenBank/DDBJ databases">
        <title>Black Yeasts Isolated from many extreme environments.</title>
        <authorList>
            <person name="Coleine C."/>
            <person name="Stajich J.E."/>
            <person name="Selbmann L."/>
        </authorList>
    </citation>
    <scope>NUCLEOTIDE SEQUENCE</scope>
    <source>
        <strain evidence="1">CCFEE 5714</strain>
    </source>
</reference>
<gene>
    <name evidence="1" type="ORF">LTR37_006716</name>
</gene>
<comment type="caution">
    <text evidence="1">The sequence shown here is derived from an EMBL/GenBank/DDBJ whole genome shotgun (WGS) entry which is preliminary data.</text>
</comment>
<dbReference type="Proteomes" id="UP001281147">
    <property type="component" value="Unassembled WGS sequence"/>
</dbReference>
<evidence type="ECO:0000313" key="2">
    <source>
        <dbReference type="Proteomes" id="UP001281147"/>
    </source>
</evidence>
<sequence>MGIINGEEDIQSTTATSEEDVHSERAEADTDIVSPVTPETAHLDPRDTSPPSPMSPASRYTAYRPESVAPSAYKGHLPNKMLRNVVEPPPSLPQHYSIASHPLNRPGHTSALKKRCYDSQRWRAY</sequence>